<proteinExistence type="predicted"/>
<comment type="caution">
    <text evidence="1">The sequence shown here is derived from an EMBL/GenBank/DDBJ whole genome shotgun (WGS) entry which is preliminary data.</text>
</comment>
<dbReference type="AlphaFoldDB" id="A0A4R1BD90"/>
<keyword evidence="1" id="KW-0808">Transferase</keyword>
<keyword evidence="2" id="KW-1185">Reference proteome</keyword>
<dbReference type="Proteomes" id="UP000295443">
    <property type="component" value="Unassembled WGS sequence"/>
</dbReference>
<keyword evidence="1" id="KW-0012">Acyltransferase</keyword>
<gene>
    <name evidence="1" type="ORF">EZJ19_08530</name>
</gene>
<reference evidence="1 2" key="1">
    <citation type="submission" date="2019-03" db="EMBL/GenBank/DDBJ databases">
        <title>Genome sequence of Thiobacillaceae bacterium LSR1, a sulfur-oxidizing bacterium isolated from freshwater sediment.</title>
        <authorList>
            <person name="Li S."/>
        </authorList>
    </citation>
    <scope>NUCLEOTIDE SEQUENCE [LARGE SCALE GENOMIC DNA]</scope>
    <source>
        <strain evidence="1 2">LSR1</strain>
    </source>
</reference>
<protein>
    <submittedName>
        <fullName evidence="1">Acyltransferase</fullName>
    </submittedName>
</protein>
<organism evidence="1 2">
    <name type="scientific">Parasulfuritortus cantonensis</name>
    <dbReference type="NCBI Taxonomy" id="2528202"/>
    <lineage>
        <taxon>Bacteria</taxon>
        <taxon>Pseudomonadati</taxon>
        <taxon>Pseudomonadota</taxon>
        <taxon>Betaproteobacteria</taxon>
        <taxon>Nitrosomonadales</taxon>
        <taxon>Thiobacillaceae</taxon>
        <taxon>Parasulfuritortus</taxon>
    </lineage>
</organism>
<name>A0A4R1BD90_9PROT</name>
<evidence type="ECO:0000313" key="1">
    <source>
        <dbReference type="EMBL" id="TCJ14994.1"/>
    </source>
</evidence>
<dbReference type="GO" id="GO:0016746">
    <property type="term" value="F:acyltransferase activity"/>
    <property type="evidence" value="ECO:0007669"/>
    <property type="project" value="UniProtKB-KW"/>
</dbReference>
<evidence type="ECO:0000313" key="2">
    <source>
        <dbReference type="Proteomes" id="UP000295443"/>
    </source>
</evidence>
<dbReference type="EMBL" id="SJZB01000032">
    <property type="protein sequence ID" value="TCJ14994.1"/>
    <property type="molecule type" value="Genomic_DNA"/>
</dbReference>
<sequence length="193" mass="20562">MPVVLLLGVTACSASGPSESEILKALSGYTNAKGCATSVLFKTFPVKGSFAASNQGILDAFIHVGLIEKTGGEFAPTARGKAAYDPKVSGFCYTDHYLVKDVSVVKEEPKSSLPPALSGAWYVSFKIAPQSVADWAKDPQLLKEASLATVETVAGTQQFTVRMARKVGENKLIIADPRFSFTPGIHFNMGWSL</sequence>
<accession>A0A4R1BD90</accession>